<reference evidence="3" key="1">
    <citation type="journal article" date="2019" name="Int. J. Syst. Evol. Microbiol.">
        <title>The Global Catalogue of Microorganisms (GCM) 10K type strain sequencing project: providing services to taxonomists for standard genome sequencing and annotation.</title>
        <authorList>
            <consortium name="The Broad Institute Genomics Platform"/>
            <consortium name="The Broad Institute Genome Sequencing Center for Infectious Disease"/>
            <person name="Wu L."/>
            <person name="Ma J."/>
        </authorList>
    </citation>
    <scope>NUCLEOTIDE SEQUENCE [LARGE SCALE GENOMIC DNA]</scope>
    <source>
        <strain evidence="3">JCM 13004</strain>
    </source>
</reference>
<feature type="signal peptide" evidence="1">
    <location>
        <begin position="1"/>
        <end position="29"/>
    </location>
</feature>
<gene>
    <name evidence="2" type="ORF">GCM10009665_66430</name>
</gene>
<evidence type="ECO:0000313" key="2">
    <source>
        <dbReference type="EMBL" id="GAA1268501.1"/>
    </source>
</evidence>
<proteinExistence type="predicted"/>
<name>A0ABP4HNW8_9ACTN</name>
<comment type="caution">
    <text evidence="2">The sequence shown here is derived from an EMBL/GenBank/DDBJ whole genome shotgun (WGS) entry which is preliminary data.</text>
</comment>
<evidence type="ECO:0000256" key="1">
    <source>
        <dbReference type="SAM" id="SignalP"/>
    </source>
</evidence>
<dbReference type="EMBL" id="BAAALF010000192">
    <property type="protein sequence ID" value="GAA1268501.1"/>
    <property type="molecule type" value="Genomic_DNA"/>
</dbReference>
<dbReference type="RefSeq" id="WP_344445866.1">
    <property type="nucleotide sequence ID" value="NZ_BAAALF010000192.1"/>
</dbReference>
<organism evidence="2 3">
    <name type="scientific">Kitasatospora nipponensis</name>
    <dbReference type="NCBI Taxonomy" id="258049"/>
    <lineage>
        <taxon>Bacteria</taxon>
        <taxon>Bacillati</taxon>
        <taxon>Actinomycetota</taxon>
        <taxon>Actinomycetes</taxon>
        <taxon>Kitasatosporales</taxon>
        <taxon>Streptomycetaceae</taxon>
        <taxon>Kitasatospora</taxon>
    </lineage>
</organism>
<sequence>MARISIRIAVTAVAAAALAVTALGDTALASTTSTAPAGSLVIQEDTTFLQQSAQNGIIAIALPNATPGFSTTSGFSASFPVTGGSANLGGYYGNIQVGGGLLLVNLKTGRTVIFNNLAFSADNWAITGVPLGESAPVNLLDPAGNNVVTKTGATQNLTADDLEIDPAGASYVDTKLATTFFQGGQHTGTLALTFTPAG</sequence>
<protein>
    <submittedName>
        <fullName evidence="2">Uncharacterized protein</fullName>
    </submittedName>
</protein>
<accession>A0ABP4HNW8</accession>
<dbReference type="Proteomes" id="UP001500037">
    <property type="component" value="Unassembled WGS sequence"/>
</dbReference>
<keyword evidence="3" id="KW-1185">Reference proteome</keyword>
<feature type="chain" id="PRO_5046573564" evidence="1">
    <location>
        <begin position="30"/>
        <end position="198"/>
    </location>
</feature>
<evidence type="ECO:0000313" key="3">
    <source>
        <dbReference type="Proteomes" id="UP001500037"/>
    </source>
</evidence>
<keyword evidence="1" id="KW-0732">Signal</keyword>